<gene>
    <name evidence="2" type="ORF">VFPBJ_00935</name>
    <name evidence="3" type="ORF">VFPFJ_00969</name>
</gene>
<feature type="region of interest" description="Disordered" evidence="1">
    <location>
        <begin position="63"/>
        <end position="84"/>
    </location>
</feature>
<evidence type="ECO:0000313" key="4">
    <source>
        <dbReference type="Proteomes" id="UP000078340"/>
    </source>
</evidence>
<feature type="compositionally biased region" description="Polar residues" evidence="1">
    <location>
        <begin position="1"/>
        <end position="12"/>
    </location>
</feature>
<evidence type="ECO:0000256" key="1">
    <source>
        <dbReference type="SAM" id="MobiDB-lite"/>
    </source>
</evidence>
<dbReference type="EMBL" id="LSBH01000001">
    <property type="protein sequence ID" value="OAQ86895.1"/>
    <property type="molecule type" value="Genomic_DNA"/>
</dbReference>
<evidence type="ECO:0000313" key="3">
    <source>
        <dbReference type="EMBL" id="OAQ94860.1"/>
    </source>
</evidence>
<accession>A0A179HZU9</accession>
<name>A0A179HZU9_PURLI</name>
<feature type="region of interest" description="Disordered" evidence="1">
    <location>
        <begin position="1"/>
        <end position="20"/>
    </location>
</feature>
<reference evidence="3 4" key="1">
    <citation type="submission" date="2016-02" db="EMBL/GenBank/DDBJ databases">
        <title>Biosynthesis of antibiotic leucinostatins and their inhibition on Phytophthora in bio-control Purpureocillium lilacinum.</title>
        <authorList>
            <person name="Wang G."/>
            <person name="Liu Z."/>
            <person name="Lin R."/>
            <person name="Li E."/>
            <person name="Mao Z."/>
            <person name="Ling J."/>
            <person name="Yin W."/>
            <person name="Xie B."/>
        </authorList>
    </citation>
    <scope>NUCLEOTIDE SEQUENCE [LARGE SCALE GENOMIC DNA]</scope>
    <source>
        <strain evidence="2">PLBJ-1</strain>
        <strain evidence="3">PLFJ-1</strain>
    </source>
</reference>
<comment type="caution">
    <text evidence="3">The sequence shown here is derived from an EMBL/GenBank/DDBJ whole genome shotgun (WGS) entry which is preliminary data.</text>
</comment>
<protein>
    <submittedName>
        <fullName evidence="3">Uncharacterized protein</fullName>
    </submittedName>
</protein>
<organism evidence="3 4">
    <name type="scientific">Purpureocillium lilacinum</name>
    <name type="common">Paecilomyces lilacinus</name>
    <dbReference type="NCBI Taxonomy" id="33203"/>
    <lineage>
        <taxon>Eukaryota</taxon>
        <taxon>Fungi</taxon>
        <taxon>Dikarya</taxon>
        <taxon>Ascomycota</taxon>
        <taxon>Pezizomycotina</taxon>
        <taxon>Sordariomycetes</taxon>
        <taxon>Hypocreomycetidae</taxon>
        <taxon>Hypocreales</taxon>
        <taxon>Ophiocordycipitaceae</taxon>
        <taxon>Purpureocillium</taxon>
    </lineage>
</organism>
<dbReference type="EMBL" id="LSBI01000001">
    <property type="protein sequence ID" value="OAQ94860.1"/>
    <property type="molecule type" value="Genomic_DNA"/>
</dbReference>
<dbReference type="Proteomes" id="UP000078240">
    <property type="component" value="Unassembled WGS sequence"/>
</dbReference>
<proteinExistence type="predicted"/>
<evidence type="ECO:0000313" key="2">
    <source>
        <dbReference type="EMBL" id="OAQ86895.1"/>
    </source>
</evidence>
<dbReference type="AlphaFoldDB" id="A0A179HZU9"/>
<dbReference type="Proteomes" id="UP000078340">
    <property type="component" value="Unassembled WGS sequence"/>
</dbReference>
<sequence length="84" mass="9257">MATRQTSTNHNPYSPRMPVRKDQVRDGCIWGVDMLQESNWTATKGHYVHTVPGRDTPYTVRHASPSTFGSGANPGAAFPLSRNS</sequence>